<proteinExistence type="predicted"/>
<dbReference type="SUPFAM" id="SSF52540">
    <property type="entry name" value="P-loop containing nucleoside triphosphate hydrolases"/>
    <property type="match status" value="1"/>
</dbReference>
<accession>A0A7H8QNC6</accession>
<evidence type="ECO:0000313" key="3">
    <source>
        <dbReference type="Proteomes" id="UP000509510"/>
    </source>
</evidence>
<dbReference type="InterPro" id="IPR055496">
    <property type="entry name" value="DUF7068"/>
</dbReference>
<reference evidence="3" key="1">
    <citation type="submission" date="2020-06" db="EMBL/GenBank/DDBJ databases">
        <title>A chromosome-scale genome assembly of Talaromyces rugulosus W13939.</title>
        <authorList>
            <person name="Wang B."/>
            <person name="Guo L."/>
            <person name="Ye K."/>
            <person name="Wang L."/>
        </authorList>
    </citation>
    <scope>NUCLEOTIDE SEQUENCE [LARGE SCALE GENOMIC DNA]</scope>
    <source>
        <strain evidence="3">W13939</strain>
    </source>
</reference>
<evidence type="ECO:0000313" key="2">
    <source>
        <dbReference type="EMBL" id="QKX55388.1"/>
    </source>
</evidence>
<dbReference type="OrthoDB" id="4224977at2759"/>
<dbReference type="InterPro" id="IPR016024">
    <property type="entry name" value="ARM-type_fold"/>
</dbReference>
<dbReference type="Proteomes" id="UP000509510">
    <property type="component" value="Chromosome II"/>
</dbReference>
<dbReference type="Pfam" id="PF23948">
    <property type="entry name" value="ARM_5"/>
    <property type="match status" value="1"/>
</dbReference>
<dbReference type="Gene3D" id="1.25.10.10">
    <property type="entry name" value="Leucine-rich Repeat Variant"/>
    <property type="match status" value="1"/>
</dbReference>
<evidence type="ECO:0000259" key="1">
    <source>
        <dbReference type="PROSITE" id="PS50837"/>
    </source>
</evidence>
<keyword evidence="3" id="KW-1185">Reference proteome</keyword>
<protein>
    <recommendedName>
        <fullName evidence="1">NACHT domain-containing protein</fullName>
    </recommendedName>
</protein>
<dbReference type="GeneID" id="55989989"/>
<feature type="domain" description="NACHT" evidence="1">
    <location>
        <begin position="532"/>
        <end position="656"/>
    </location>
</feature>
<dbReference type="Pfam" id="PF05729">
    <property type="entry name" value="NACHT"/>
    <property type="match status" value="1"/>
</dbReference>
<dbReference type="PROSITE" id="PS50837">
    <property type="entry name" value="NACHT"/>
    <property type="match status" value="1"/>
</dbReference>
<dbReference type="KEGG" id="trg:TRUGW13939_02481"/>
<dbReference type="Gene3D" id="3.40.50.300">
    <property type="entry name" value="P-loop containing nucleotide triphosphate hydrolases"/>
    <property type="match status" value="1"/>
</dbReference>
<dbReference type="InterPro" id="IPR056251">
    <property type="entry name" value="Arm_rpt_dom"/>
</dbReference>
<dbReference type="InterPro" id="IPR011989">
    <property type="entry name" value="ARM-like"/>
</dbReference>
<dbReference type="Pfam" id="PF13646">
    <property type="entry name" value="HEAT_2"/>
    <property type="match status" value="1"/>
</dbReference>
<dbReference type="InterPro" id="IPR027417">
    <property type="entry name" value="P-loop_NTPase"/>
</dbReference>
<dbReference type="PANTHER" id="PTHR46312">
    <property type="entry name" value="NACHT DOMAIN-CONTAINING PROTEIN"/>
    <property type="match status" value="1"/>
</dbReference>
<gene>
    <name evidence="2" type="ORF">TRUGW13939_02481</name>
</gene>
<name>A0A7H8QNC6_TALRU</name>
<dbReference type="InterPro" id="IPR007111">
    <property type="entry name" value="NACHT_NTPase"/>
</dbReference>
<dbReference type="RefSeq" id="XP_035341567.1">
    <property type="nucleotide sequence ID" value="XM_035485674.1"/>
</dbReference>
<organism evidence="2 3">
    <name type="scientific">Talaromyces rugulosus</name>
    <name type="common">Penicillium rugulosum</name>
    <dbReference type="NCBI Taxonomy" id="121627"/>
    <lineage>
        <taxon>Eukaryota</taxon>
        <taxon>Fungi</taxon>
        <taxon>Dikarya</taxon>
        <taxon>Ascomycota</taxon>
        <taxon>Pezizomycotina</taxon>
        <taxon>Eurotiomycetes</taxon>
        <taxon>Eurotiomycetidae</taxon>
        <taxon>Eurotiales</taxon>
        <taxon>Trichocomaceae</taxon>
        <taxon>Talaromyces</taxon>
        <taxon>Talaromyces sect. Islandici</taxon>
    </lineage>
</organism>
<dbReference type="Pfam" id="PF23238">
    <property type="entry name" value="DUF7068"/>
    <property type="match status" value="1"/>
</dbReference>
<sequence length="1548" mass="177428">MVSLHPCRPADIDDLIRRIQDPKRDENEKKALKTLVARMVQRFCDHPQPSYYIEASRLSELGVVDKEQYKDLMTVFLNKIINKSSEGNILHRDLLPVYNYGLRRHQGRAPGGFLVAPLVALSNRLKRAVQQPDLHAQYHYVFILGALLEIAGDLKVSGLDHDSVHQPLCEQLRDLRKHDEPRLAQVASFAYQALRGVPDNLGPWDVFWRTSGAVLSTTAKILSAVPNMDPDKFVQAAPDFFEMVKLFSNVLESIIDIQDSAKKLRIAFLEDMEKSNKTRVWYDVLHFTGPFLVAGEQSPDAAAKAFVILEDILAQSSRFGDKWQFWCGLYCQLEQSWINGNEDMKNHVVRFVEATFLQKSLQNNRANDIRVQGWIDLISNTFNHPEWTIQDSKHRQRSPLRFRKKEKIILKLRHPFQQLKQDHPPEKLFEDTWKTCYEAHEFYADARVLAYYMEEDRLMIQRLSGSTLDMGSCYINLSVIESVVLPKKSPEGFSISHRQRLGVSATDNVKDIQLHELFQERSLRDNRTGRPKRILIRGYPGVGKTTLCKKIIHDFVHGQLPWDFDRIIWIPLRELQHQSSLEDFLEQKFFAFQPEQKLLHGALKKILFAQSDSRTLYLLDGFDEIARDVSTEKEKKLRKMFGFLRGCENMIITSRPFAVNPSTFGNLDLELETVGFHADQVQQYLSQSGNQGEISASQMDQINGFIDDHWLIQGLYRIPILLDALCYTWGNGLSSESVNTMTALYQAIELKLWRRDMVQLGKLSQLDADNCHSRMQIKKHMKTSMELIEEIAFNGLYNSIIFFSTAQLQCLYDNLPGRDEESNSTIMRHSFFRTAGDVGPHQTQTFYFMHSTFQEFFAANYFVRCWINNKKLACVSLESAELDERSSEEFLQRWKYSGRYKILWRFVSGLLCMSKNSQKLVDFMSVLDGEPRDLLGPAHIRILMQCFSEIAVPDSELALEKIKARMESMLPRLVSSSLAYEMEFPENILQDALVNGTPKQKMGVLQALLHRAQVSSSLLQWVMNCYLEGSLSQLRTEESIASVFARHYDKWPTKTDELLDSKDLNVEMRISILKKLPRKIKLSDSILLSMIGEFANWGRAGTLNNPAEVISRQSSLSEEILSKIFALLEIGSASEKRCAIWSLLGQLSNENDVLSKLLALQAEDDSVVRCEVAKALGLTTDQPEALESLLKLLRDKDDSVRISAASSLEMQHNLPVHVLDALDDAIEDENMIVRGIVISIWSRQDFSTTRLRKTLFYCLSSSIEHQLVRCFSRLSPLGEDIISSLIMEVKGKNRSRQMGALAVLSTQKDLSGEILKELLPFLQVETDHSVHARACEVFKRQTVLPDFAIQVLIPQLESKDKYIRSAAIKTLANCRTLPETALRESLYELGLWSFSGPLNPTGILLHNQDNLPIEILQKIIYFLRDWGYKDEVLGPHTERILRNRTEFYAMLPNQDKKVWESLFRVWFHYSLHEEDWSCYRCQDSIYLATPQGLHEIPLSTKSSQQKLEIGVKAVKDEMYGINPVDTDTLSDRVRSGFTGLVGLVVDSL</sequence>
<dbReference type="EMBL" id="CP055899">
    <property type="protein sequence ID" value="QKX55388.1"/>
    <property type="molecule type" value="Genomic_DNA"/>
</dbReference>
<dbReference type="SUPFAM" id="SSF48371">
    <property type="entry name" value="ARM repeat"/>
    <property type="match status" value="1"/>
</dbReference>
<dbReference type="PANTHER" id="PTHR46312:SF2">
    <property type="entry name" value="NUCLEOTIDE-BINDING OLIGOMERIZATION DOMAIN-CONTAINING PROTEIN 2-LIKE"/>
    <property type="match status" value="1"/>
</dbReference>